<dbReference type="SUPFAM" id="SSF55620">
    <property type="entry name" value="Tetrahydrobiopterin biosynthesis enzymes-like"/>
    <property type="match status" value="1"/>
</dbReference>
<dbReference type="AlphaFoldDB" id="A0A268P2P5"/>
<evidence type="ECO:0000256" key="6">
    <source>
        <dbReference type="ARBA" id="ARBA00023239"/>
    </source>
</evidence>
<comment type="cofactor">
    <cofactor evidence="8 10">
        <name>Zn(2+)</name>
        <dbReference type="ChEBI" id="CHEBI:29105"/>
    </cofactor>
    <text evidence="8 10">Binds 1 zinc ion per subunit.</text>
</comment>
<keyword evidence="8" id="KW-0671">Queuosine biosynthesis</keyword>
<dbReference type="RefSeq" id="WP_011246971.1">
    <property type="nucleotide sequence ID" value="NZ_BOQQ01000003.1"/>
</dbReference>
<comment type="pathway">
    <text evidence="1 8">Purine metabolism; 7-cyano-7-deazaguanine biosynthesis.</text>
</comment>
<feature type="active site" description="Charge relay system" evidence="9">
    <location>
        <position position="125"/>
    </location>
</feature>
<dbReference type="Pfam" id="PF01242">
    <property type="entry name" value="PTPS"/>
    <property type="match status" value="1"/>
</dbReference>
<dbReference type="GO" id="GO:0008616">
    <property type="term" value="P:tRNA queuosine(34) biosynthetic process"/>
    <property type="evidence" value="ECO:0007669"/>
    <property type="project" value="UniProtKB-KW"/>
</dbReference>
<name>A0A268P2P5_SHOCL</name>
<evidence type="ECO:0000313" key="12">
    <source>
        <dbReference type="Proteomes" id="UP000216207"/>
    </source>
</evidence>
<evidence type="ECO:0000256" key="7">
    <source>
        <dbReference type="ARBA" id="ARBA00048807"/>
    </source>
</evidence>
<evidence type="ECO:0000256" key="9">
    <source>
        <dbReference type="PIRSR" id="PIRSR006113-1"/>
    </source>
</evidence>
<dbReference type="NCBIfam" id="TIGR03367">
    <property type="entry name" value="queuosine_QueD"/>
    <property type="match status" value="1"/>
</dbReference>
<sequence length="141" mass="16350">MIQQIYPAPIHSYRYELNKDMHVAAAHYIDDERAGRCQRVHGHTYFINLTIVGDALDETGFLVNFSKLKQAVHGRFDHRLLNEDTLFETAPPSTEKMAETIYKVVQEQLDTCPNRPLCIQVYVRETPTSYVVYRPKEHARG</sequence>
<feature type="binding site" evidence="10">
    <location>
        <position position="27"/>
    </location>
    <ligand>
        <name>Zn(2+)</name>
        <dbReference type="ChEBI" id="CHEBI:29105"/>
    </ligand>
</feature>
<evidence type="ECO:0000256" key="5">
    <source>
        <dbReference type="ARBA" id="ARBA00022833"/>
    </source>
</evidence>
<reference evidence="11 12" key="1">
    <citation type="submission" date="2017-07" db="EMBL/GenBank/DDBJ databases">
        <title>Isolation and whole genome analysis of endospore-forming bacteria from heroin.</title>
        <authorList>
            <person name="Kalinowski J."/>
            <person name="Ahrens B."/>
            <person name="Al-Dilaimi A."/>
            <person name="Winkler A."/>
            <person name="Wibberg D."/>
            <person name="Schleenbecker U."/>
            <person name="Ruckert C."/>
            <person name="Wolfel R."/>
            <person name="Grass G."/>
        </authorList>
    </citation>
    <scope>NUCLEOTIDE SEQUENCE [LARGE SCALE GENOMIC DNA]</scope>
    <source>
        <strain evidence="11 12">7539</strain>
    </source>
</reference>
<dbReference type="UniPathway" id="UPA00391"/>
<feature type="binding site" evidence="10">
    <location>
        <position position="41"/>
    </location>
    <ligand>
        <name>Zn(2+)</name>
        <dbReference type="ChEBI" id="CHEBI:29105"/>
    </ligand>
</feature>
<dbReference type="Proteomes" id="UP000216207">
    <property type="component" value="Unassembled WGS sequence"/>
</dbReference>
<dbReference type="PANTHER" id="PTHR12589:SF7">
    <property type="entry name" value="6-PYRUVOYL TETRAHYDROBIOPTERIN SYNTHASE"/>
    <property type="match status" value="1"/>
</dbReference>
<gene>
    <name evidence="11" type="primary">queD</name>
    <name evidence="11" type="ORF">CHH72_03335</name>
</gene>
<evidence type="ECO:0000256" key="8">
    <source>
        <dbReference type="PIRNR" id="PIRNR006113"/>
    </source>
</evidence>
<dbReference type="InterPro" id="IPR038418">
    <property type="entry name" value="6-PTP_synth/QueD_sf"/>
</dbReference>
<evidence type="ECO:0000256" key="1">
    <source>
        <dbReference type="ARBA" id="ARBA00005061"/>
    </source>
</evidence>
<comment type="similarity">
    <text evidence="2 8">Belongs to the PTPS family. QueD subfamily.</text>
</comment>
<organism evidence="11 12">
    <name type="scientific">Shouchella clausii</name>
    <name type="common">Alkalihalobacillus clausii</name>
    <dbReference type="NCBI Taxonomy" id="79880"/>
    <lineage>
        <taxon>Bacteria</taxon>
        <taxon>Bacillati</taxon>
        <taxon>Bacillota</taxon>
        <taxon>Bacilli</taxon>
        <taxon>Bacillales</taxon>
        <taxon>Bacillaceae</taxon>
        <taxon>Shouchella</taxon>
    </lineage>
</organism>
<evidence type="ECO:0000256" key="2">
    <source>
        <dbReference type="ARBA" id="ARBA00008900"/>
    </source>
</evidence>
<keyword evidence="4 8" id="KW-0479">Metal-binding</keyword>
<evidence type="ECO:0000313" key="11">
    <source>
        <dbReference type="EMBL" id="PAE90032.1"/>
    </source>
</evidence>
<dbReference type="GO" id="GO:0046872">
    <property type="term" value="F:metal ion binding"/>
    <property type="evidence" value="ECO:0007669"/>
    <property type="project" value="UniProtKB-KW"/>
</dbReference>
<dbReference type="GO" id="GO:0070497">
    <property type="term" value="F:6-carboxytetrahydropterin synthase activity"/>
    <property type="evidence" value="ECO:0007669"/>
    <property type="project" value="UniProtKB-EC"/>
</dbReference>
<feature type="active site" description="Proton acceptor" evidence="9">
    <location>
        <position position="37"/>
    </location>
</feature>
<protein>
    <recommendedName>
        <fullName evidence="3 8">6-carboxy-5,6,7,8-tetrahydropterin synthase</fullName>
        <ecNumber evidence="8">4.-.-.-</ecNumber>
    </recommendedName>
</protein>
<keyword evidence="5 8" id="KW-0862">Zinc</keyword>
<dbReference type="EMBL" id="NPCC01000005">
    <property type="protein sequence ID" value="PAE90032.1"/>
    <property type="molecule type" value="Genomic_DNA"/>
</dbReference>
<evidence type="ECO:0000256" key="4">
    <source>
        <dbReference type="ARBA" id="ARBA00022723"/>
    </source>
</evidence>
<accession>A0A268P2P5</accession>
<dbReference type="OMA" id="CTSGCIY"/>
<comment type="catalytic activity">
    <reaction evidence="7 8">
        <text>7,8-dihydroneopterin 3'-triphosphate + H2O = 6-carboxy-5,6,7,8-tetrahydropterin + triphosphate + acetaldehyde + 2 H(+)</text>
        <dbReference type="Rhea" id="RHEA:27966"/>
        <dbReference type="ChEBI" id="CHEBI:15343"/>
        <dbReference type="ChEBI" id="CHEBI:15377"/>
        <dbReference type="ChEBI" id="CHEBI:15378"/>
        <dbReference type="ChEBI" id="CHEBI:18036"/>
        <dbReference type="ChEBI" id="CHEBI:58462"/>
        <dbReference type="ChEBI" id="CHEBI:61032"/>
        <dbReference type="EC" id="4.1.2.50"/>
    </reaction>
</comment>
<keyword evidence="6 8" id="KW-0456">Lyase</keyword>
<comment type="caution">
    <text evidence="11">The sequence shown here is derived from an EMBL/GenBank/DDBJ whole genome shotgun (WGS) entry which is preliminary data.</text>
</comment>
<proteinExistence type="inferred from homology"/>
<evidence type="ECO:0000256" key="3">
    <source>
        <dbReference type="ARBA" id="ARBA00018141"/>
    </source>
</evidence>
<evidence type="ECO:0000256" key="10">
    <source>
        <dbReference type="PIRSR" id="PIRSR006113-2"/>
    </source>
</evidence>
<dbReference type="PIRSF" id="PIRSF006113">
    <property type="entry name" value="PTP_synth"/>
    <property type="match status" value="1"/>
</dbReference>
<dbReference type="InterPro" id="IPR007115">
    <property type="entry name" value="6-PTP_synth/QueD"/>
</dbReference>
<dbReference type="Gene3D" id="3.30.479.10">
    <property type="entry name" value="6-pyruvoyl tetrahydropterin synthase/QueD"/>
    <property type="match status" value="1"/>
</dbReference>
<dbReference type="PANTHER" id="PTHR12589">
    <property type="entry name" value="PYRUVOYL TETRAHYDROBIOPTERIN SYNTHASE"/>
    <property type="match status" value="1"/>
</dbReference>
<feature type="binding site" evidence="10">
    <location>
        <position position="43"/>
    </location>
    <ligand>
        <name>Zn(2+)</name>
        <dbReference type="ChEBI" id="CHEBI:29105"/>
    </ligand>
</feature>
<feature type="active site" description="Charge relay system" evidence="9">
    <location>
        <position position="78"/>
    </location>
</feature>
<dbReference type="EC" id="4.-.-.-" evidence="8"/>